<evidence type="ECO:0000313" key="3">
    <source>
        <dbReference type="Proteomes" id="UP000077266"/>
    </source>
</evidence>
<accession>A0A165H9F1</accession>
<organism evidence="2 3">
    <name type="scientific">Exidia glandulosa HHB12029</name>
    <dbReference type="NCBI Taxonomy" id="1314781"/>
    <lineage>
        <taxon>Eukaryota</taxon>
        <taxon>Fungi</taxon>
        <taxon>Dikarya</taxon>
        <taxon>Basidiomycota</taxon>
        <taxon>Agaricomycotina</taxon>
        <taxon>Agaricomycetes</taxon>
        <taxon>Auriculariales</taxon>
        <taxon>Exidiaceae</taxon>
        <taxon>Exidia</taxon>
    </lineage>
</organism>
<keyword evidence="3" id="KW-1185">Reference proteome</keyword>
<gene>
    <name evidence="2" type="ORF">EXIGLDRAFT_719141</name>
</gene>
<feature type="region of interest" description="Disordered" evidence="1">
    <location>
        <begin position="51"/>
        <end position="91"/>
    </location>
</feature>
<sequence length="91" mass="10632">MTPFALSGPQKHKHKYELCDVKPDPTREMQTMQRTRPDKRLKEAVLVGHMERDGAPEAFDNPRTDRTSQIPFQSPVRKYARRPRAPECDRT</sequence>
<feature type="compositionally biased region" description="Basic and acidic residues" evidence="1">
    <location>
        <begin position="51"/>
        <end position="66"/>
    </location>
</feature>
<dbReference type="EMBL" id="KV426023">
    <property type="protein sequence ID" value="KZV91638.1"/>
    <property type="molecule type" value="Genomic_DNA"/>
</dbReference>
<evidence type="ECO:0000313" key="2">
    <source>
        <dbReference type="EMBL" id="KZV91638.1"/>
    </source>
</evidence>
<dbReference type="Proteomes" id="UP000077266">
    <property type="component" value="Unassembled WGS sequence"/>
</dbReference>
<protein>
    <submittedName>
        <fullName evidence="2">Uncharacterized protein</fullName>
    </submittedName>
</protein>
<dbReference type="InParanoid" id="A0A165H9F1"/>
<evidence type="ECO:0000256" key="1">
    <source>
        <dbReference type="SAM" id="MobiDB-lite"/>
    </source>
</evidence>
<name>A0A165H9F1_EXIGL</name>
<proteinExistence type="predicted"/>
<reference evidence="2 3" key="1">
    <citation type="journal article" date="2016" name="Mol. Biol. Evol.">
        <title>Comparative Genomics of Early-Diverging Mushroom-Forming Fungi Provides Insights into the Origins of Lignocellulose Decay Capabilities.</title>
        <authorList>
            <person name="Nagy L.G."/>
            <person name="Riley R."/>
            <person name="Tritt A."/>
            <person name="Adam C."/>
            <person name="Daum C."/>
            <person name="Floudas D."/>
            <person name="Sun H."/>
            <person name="Yadav J.S."/>
            <person name="Pangilinan J."/>
            <person name="Larsson K.H."/>
            <person name="Matsuura K."/>
            <person name="Barry K."/>
            <person name="Labutti K."/>
            <person name="Kuo R."/>
            <person name="Ohm R.A."/>
            <person name="Bhattacharya S.S."/>
            <person name="Shirouzu T."/>
            <person name="Yoshinaga Y."/>
            <person name="Martin F.M."/>
            <person name="Grigoriev I.V."/>
            <person name="Hibbett D.S."/>
        </authorList>
    </citation>
    <scope>NUCLEOTIDE SEQUENCE [LARGE SCALE GENOMIC DNA]</scope>
    <source>
        <strain evidence="2 3">HHB12029</strain>
    </source>
</reference>
<dbReference type="AlphaFoldDB" id="A0A165H9F1"/>